<organism evidence="2 3">
    <name type="scientific">Berkelbacteria bacterium GW2011_GWE1_39_12</name>
    <dbReference type="NCBI Taxonomy" id="1618337"/>
    <lineage>
        <taxon>Bacteria</taxon>
        <taxon>Candidatus Berkelbacteria</taxon>
    </lineage>
</organism>
<dbReference type="Proteomes" id="UP000035648">
    <property type="component" value="Chromosome"/>
</dbReference>
<dbReference type="STRING" id="1618337.UT28_C0001G0147"/>
<feature type="transmembrane region" description="Helical" evidence="1">
    <location>
        <begin position="129"/>
        <end position="147"/>
    </location>
</feature>
<keyword evidence="1" id="KW-0472">Membrane</keyword>
<feature type="transmembrane region" description="Helical" evidence="1">
    <location>
        <begin position="52"/>
        <end position="71"/>
    </location>
</feature>
<accession>A0A0G4B300</accession>
<dbReference type="KEGG" id="bbgw:UT28_C0001G0147"/>
<gene>
    <name evidence="2" type="ORF">UT28_C0001G0147</name>
</gene>
<reference evidence="2 3" key="1">
    <citation type="journal article" date="2015" name="Nature">
        <title>rRNA introns, odd ribosomes, and small enigmatic genomes across a large radiation of phyla.</title>
        <authorList>
            <person name="Brown C.T."/>
            <person name="Hug L.A."/>
            <person name="Thomas B.C."/>
            <person name="Sharon I."/>
            <person name="Castelle C.J."/>
            <person name="Singh A."/>
            <person name="Wilkins M.J."/>
            <person name="Williams K.H."/>
            <person name="Banfield J.F."/>
        </authorList>
    </citation>
    <scope>NUCLEOTIDE SEQUENCE [LARGE SCALE GENOMIC DNA]</scope>
</reference>
<sequence>MTITPHLLTGTVVAKNLKNPWAIFFIGVASHFLLDAIPHLDVGTFTRPLNYQPIWVYPIVLGEAIILALVYYKVFHKEPKFKLMMFGGFSAILVDVLDNLNFWKKGVPFFTQLHSTHEWFHYNISPDHWYLGLLTTLILTGGLVWYLSKS</sequence>
<feature type="transmembrane region" description="Helical" evidence="1">
    <location>
        <begin position="21"/>
        <end position="40"/>
    </location>
</feature>
<name>A0A0G4B300_9BACT</name>
<protein>
    <submittedName>
        <fullName evidence="2">Uncharacterized protein</fullName>
    </submittedName>
</protein>
<evidence type="ECO:0000313" key="3">
    <source>
        <dbReference type="Proteomes" id="UP000035648"/>
    </source>
</evidence>
<dbReference type="EMBL" id="CP011213">
    <property type="protein sequence ID" value="AKM81960.1"/>
    <property type="molecule type" value="Genomic_DNA"/>
</dbReference>
<dbReference type="AlphaFoldDB" id="A0A0G4B300"/>
<keyword evidence="1" id="KW-0812">Transmembrane</keyword>
<evidence type="ECO:0000313" key="2">
    <source>
        <dbReference type="EMBL" id="AKM81960.1"/>
    </source>
</evidence>
<keyword evidence="1" id="KW-1133">Transmembrane helix</keyword>
<evidence type="ECO:0000256" key="1">
    <source>
        <dbReference type="SAM" id="Phobius"/>
    </source>
</evidence>
<proteinExistence type="predicted"/>